<sequence length="339" mass="36822">MGLKSPLKQGASAQGTAAFVDMKQEKFLYPDSRRGIRFYLLDASGKATLAVLGEERDTRDGHYTYRKEPTFSGGPELCCGNLSGVHKWIRDVMIDSGCSEVAIDFKPLRRGSTLGGAAEASHHKKQRHLKEEVDRLVSRARELEQSNLSLYASGIRSARSTANAWLNDAGTGTDTTFEKALAGASEAKASQEVVINNLRSLCDLYAPLQLLDSTDAFAVITDIEKKQESGAVKALCAQIKEVWGLQLKKALIVGAAPWNEYPIFTKQNLGSLVALNTNKRSAHQQGGTATKTQKTTSKTGIGKGRKICHHCNQIVGSPSRICPFCKGELPLKTTPKSDK</sequence>
<reference evidence="1 2" key="1">
    <citation type="submission" date="2018-07" db="EMBL/GenBank/DDBJ databases">
        <title>The complete nuclear genome of the prasinophyte Chloropicon primus (CCMP1205).</title>
        <authorList>
            <person name="Pombert J.-F."/>
            <person name="Otis C."/>
            <person name="Turmel M."/>
            <person name="Lemieux C."/>
        </authorList>
    </citation>
    <scope>NUCLEOTIDE SEQUENCE [LARGE SCALE GENOMIC DNA]</scope>
    <source>
        <strain evidence="1 2">CCMP1205</strain>
    </source>
</reference>
<dbReference type="STRING" id="1764295.A0A5B8MQS0"/>
<accession>A0A5B8MQS0</accession>
<dbReference type="AlphaFoldDB" id="A0A5B8MQS0"/>
<dbReference type="OrthoDB" id="552188at2759"/>
<proteinExistence type="predicted"/>
<evidence type="ECO:0000313" key="1">
    <source>
        <dbReference type="EMBL" id="QDZ21720.1"/>
    </source>
</evidence>
<dbReference type="EMBL" id="CP031039">
    <property type="protein sequence ID" value="QDZ21720.1"/>
    <property type="molecule type" value="Genomic_DNA"/>
</dbReference>
<protein>
    <submittedName>
        <fullName evidence="1">Uncharacterized protein</fullName>
    </submittedName>
</protein>
<name>A0A5B8MQS0_9CHLO</name>
<organism evidence="1 2">
    <name type="scientific">Chloropicon primus</name>
    <dbReference type="NCBI Taxonomy" id="1764295"/>
    <lineage>
        <taxon>Eukaryota</taxon>
        <taxon>Viridiplantae</taxon>
        <taxon>Chlorophyta</taxon>
        <taxon>Chloropicophyceae</taxon>
        <taxon>Chloropicales</taxon>
        <taxon>Chloropicaceae</taxon>
        <taxon>Chloropicon</taxon>
    </lineage>
</organism>
<dbReference type="Proteomes" id="UP000316726">
    <property type="component" value="Chromosome 6"/>
</dbReference>
<keyword evidence="2" id="KW-1185">Reference proteome</keyword>
<evidence type="ECO:0000313" key="2">
    <source>
        <dbReference type="Proteomes" id="UP000316726"/>
    </source>
</evidence>
<gene>
    <name evidence="1" type="ORF">A3770_06p42380</name>
</gene>